<dbReference type="AlphaFoldDB" id="A0A0F9QBY3"/>
<comment type="caution">
    <text evidence="1">The sequence shown here is derived from an EMBL/GenBank/DDBJ whole genome shotgun (WGS) entry which is preliminary data.</text>
</comment>
<name>A0A0F9QBY3_9ZZZZ</name>
<accession>A0A0F9QBY3</accession>
<protein>
    <submittedName>
        <fullName evidence="1">Uncharacterized protein</fullName>
    </submittedName>
</protein>
<proteinExistence type="predicted"/>
<dbReference type="EMBL" id="LAZR01005106">
    <property type="protein sequence ID" value="KKN02793.1"/>
    <property type="molecule type" value="Genomic_DNA"/>
</dbReference>
<evidence type="ECO:0000313" key="1">
    <source>
        <dbReference type="EMBL" id="KKN02793.1"/>
    </source>
</evidence>
<sequence>MKNVLPNGKLIETRKVPAHAVGLDLKNSLLGAGE</sequence>
<gene>
    <name evidence="1" type="ORF">LCGC14_1114110</name>
</gene>
<organism evidence="1">
    <name type="scientific">marine sediment metagenome</name>
    <dbReference type="NCBI Taxonomy" id="412755"/>
    <lineage>
        <taxon>unclassified sequences</taxon>
        <taxon>metagenomes</taxon>
        <taxon>ecological metagenomes</taxon>
    </lineage>
</organism>
<reference evidence="1" key="1">
    <citation type="journal article" date="2015" name="Nature">
        <title>Complex archaea that bridge the gap between prokaryotes and eukaryotes.</title>
        <authorList>
            <person name="Spang A."/>
            <person name="Saw J.H."/>
            <person name="Jorgensen S.L."/>
            <person name="Zaremba-Niedzwiedzka K."/>
            <person name="Martijn J."/>
            <person name="Lind A.E."/>
            <person name="van Eijk R."/>
            <person name="Schleper C."/>
            <person name="Guy L."/>
            <person name="Ettema T.J."/>
        </authorList>
    </citation>
    <scope>NUCLEOTIDE SEQUENCE</scope>
</reference>